<organism evidence="2 3">
    <name type="scientific">Winslowiella arboricola</name>
    <dbReference type="NCBI Taxonomy" id="2978220"/>
    <lineage>
        <taxon>Bacteria</taxon>
        <taxon>Pseudomonadati</taxon>
        <taxon>Pseudomonadota</taxon>
        <taxon>Gammaproteobacteria</taxon>
        <taxon>Enterobacterales</taxon>
        <taxon>Erwiniaceae</taxon>
        <taxon>Winslowiella</taxon>
    </lineage>
</organism>
<evidence type="ECO:0000256" key="1">
    <source>
        <dbReference type="SAM" id="Phobius"/>
    </source>
</evidence>
<comment type="caution">
    <text evidence="2">The sequence shown here is derived from an EMBL/GenBank/DDBJ whole genome shotgun (WGS) entry which is preliminary data.</text>
</comment>
<reference evidence="2" key="1">
    <citation type="submission" date="2022-09" db="EMBL/GenBank/DDBJ databases">
        <title>Winslowiella arboricola sp. nov., isolated from bleeding cankers on broadleaf hosts.</title>
        <authorList>
            <person name="Brady C."/>
            <person name="Kaur S."/>
            <person name="Crampton B."/>
            <person name="Maddock D."/>
            <person name="Arnold D."/>
            <person name="Denman S."/>
        </authorList>
    </citation>
    <scope>NUCLEOTIDE SEQUENCE</scope>
    <source>
        <strain evidence="2">BAC 15a-03b</strain>
    </source>
</reference>
<proteinExistence type="predicted"/>
<feature type="transmembrane region" description="Helical" evidence="1">
    <location>
        <begin position="5"/>
        <end position="23"/>
    </location>
</feature>
<dbReference type="Pfam" id="PF06092">
    <property type="entry name" value="DUF943"/>
    <property type="match status" value="1"/>
</dbReference>
<name>A0A9J6PLZ4_9GAMM</name>
<keyword evidence="1" id="KW-1133">Transmembrane helix</keyword>
<sequence>MKKIIASGVVIAVAVFVIFYYYLSRPVKVVDVHMTNYSATILVDHLPVTDMQRIEWWQENKAEILSKYKIPLENTYGELSYYIMAFGDGYKELGKEDRLCFDDMPPPKNCIDKERLLTVRTARDGGTEYVLKRGFYVQGRDGEVREGG</sequence>
<dbReference type="RefSeq" id="WP_267143013.1">
    <property type="nucleotide sequence ID" value="NZ_JAODIL010000074.1"/>
</dbReference>
<keyword evidence="3" id="KW-1185">Reference proteome</keyword>
<protein>
    <submittedName>
        <fullName evidence="2">DUF943 family protein</fullName>
    </submittedName>
</protein>
<gene>
    <name evidence="2" type="ORF">N5923_12965</name>
</gene>
<dbReference type="Proteomes" id="UP001064262">
    <property type="component" value="Unassembled WGS sequence"/>
</dbReference>
<evidence type="ECO:0000313" key="2">
    <source>
        <dbReference type="EMBL" id="MCU5778402.1"/>
    </source>
</evidence>
<dbReference type="EMBL" id="JAODIM010000041">
    <property type="protein sequence ID" value="MCU5778402.1"/>
    <property type="molecule type" value="Genomic_DNA"/>
</dbReference>
<evidence type="ECO:0000313" key="3">
    <source>
        <dbReference type="Proteomes" id="UP001064262"/>
    </source>
</evidence>
<keyword evidence="1" id="KW-0472">Membrane</keyword>
<dbReference type="InterPro" id="IPR010351">
    <property type="entry name" value="DUF943"/>
</dbReference>
<accession>A0A9J6PLZ4</accession>
<dbReference type="AlphaFoldDB" id="A0A9J6PLZ4"/>
<keyword evidence="1" id="KW-0812">Transmembrane</keyword>